<keyword evidence="6 11" id="KW-0732">Signal</keyword>
<evidence type="ECO:0000259" key="12">
    <source>
        <dbReference type="Pfam" id="PF13609"/>
    </source>
</evidence>
<dbReference type="Gene3D" id="2.40.160.10">
    <property type="entry name" value="Porin"/>
    <property type="match status" value="1"/>
</dbReference>
<feature type="domain" description="Porin" evidence="12">
    <location>
        <begin position="17"/>
        <end position="339"/>
    </location>
</feature>
<dbReference type="GO" id="GO:0015288">
    <property type="term" value="F:porin activity"/>
    <property type="evidence" value="ECO:0007669"/>
    <property type="project" value="UniProtKB-KW"/>
</dbReference>
<evidence type="ECO:0000256" key="3">
    <source>
        <dbReference type="ARBA" id="ARBA00022448"/>
    </source>
</evidence>
<dbReference type="InterPro" id="IPR033900">
    <property type="entry name" value="Gram_neg_porin_domain"/>
</dbReference>
<evidence type="ECO:0000256" key="10">
    <source>
        <dbReference type="ARBA" id="ARBA00023237"/>
    </source>
</evidence>
<evidence type="ECO:0000256" key="6">
    <source>
        <dbReference type="ARBA" id="ARBA00022729"/>
    </source>
</evidence>
<evidence type="ECO:0000313" key="14">
    <source>
        <dbReference type="Proteomes" id="UP000217005"/>
    </source>
</evidence>
<keyword evidence="7" id="KW-0406">Ion transport</keyword>
<name>A0A261SFH4_9BORD</name>
<evidence type="ECO:0000256" key="2">
    <source>
        <dbReference type="ARBA" id="ARBA00011233"/>
    </source>
</evidence>
<dbReference type="EMBL" id="NEVL01000003">
    <property type="protein sequence ID" value="OZI36168.1"/>
    <property type="molecule type" value="Genomic_DNA"/>
</dbReference>
<comment type="caution">
    <text evidence="13">The sequence shown here is derived from an EMBL/GenBank/DDBJ whole genome shotgun (WGS) entry which is preliminary data.</text>
</comment>
<dbReference type="Proteomes" id="UP000217005">
    <property type="component" value="Unassembled WGS sequence"/>
</dbReference>
<keyword evidence="8" id="KW-0626">Porin</keyword>
<dbReference type="InterPro" id="IPR002299">
    <property type="entry name" value="Porin_Neis"/>
</dbReference>
<evidence type="ECO:0000256" key="7">
    <source>
        <dbReference type="ARBA" id="ARBA00023065"/>
    </source>
</evidence>
<evidence type="ECO:0000313" key="13">
    <source>
        <dbReference type="EMBL" id="OZI36168.1"/>
    </source>
</evidence>
<accession>A0A261SFH4</accession>
<keyword evidence="9" id="KW-0472">Membrane</keyword>
<feature type="signal peptide" evidence="11">
    <location>
        <begin position="1"/>
        <end position="30"/>
    </location>
</feature>
<dbReference type="PANTHER" id="PTHR34501">
    <property type="entry name" value="PROTEIN YDDL-RELATED"/>
    <property type="match status" value="1"/>
</dbReference>
<evidence type="ECO:0000256" key="9">
    <source>
        <dbReference type="ARBA" id="ARBA00023136"/>
    </source>
</evidence>
<dbReference type="Pfam" id="PF13609">
    <property type="entry name" value="Porin_4"/>
    <property type="match status" value="1"/>
</dbReference>
<evidence type="ECO:0000256" key="5">
    <source>
        <dbReference type="ARBA" id="ARBA00022692"/>
    </source>
</evidence>
<dbReference type="GO" id="GO:0009279">
    <property type="term" value="C:cell outer membrane"/>
    <property type="evidence" value="ECO:0007669"/>
    <property type="project" value="UniProtKB-SubCell"/>
</dbReference>
<proteinExistence type="predicted"/>
<dbReference type="SUPFAM" id="SSF56935">
    <property type="entry name" value="Porins"/>
    <property type="match status" value="1"/>
</dbReference>
<evidence type="ECO:0000256" key="11">
    <source>
        <dbReference type="SAM" id="SignalP"/>
    </source>
</evidence>
<gene>
    <name evidence="13" type="ORF">CEG14_14165</name>
</gene>
<dbReference type="InterPro" id="IPR023614">
    <property type="entry name" value="Porin_dom_sf"/>
</dbReference>
<keyword evidence="5" id="KW-0812">Transmembrane</keyword>
<evidence type="ECO:0000256" key="4">
    <source>
        <dbReference type="ARBA" id="ARBA00022452"/>
    </source>
</evidence>
<organism evidence="13 14">
    <name type="scientific">Bordetella genomosp. 1</name>
    <dbReference type="NCBI Taxonomy" id="1395607"/>
    <lineage>
        <taxon>Bacteria</taxon>
        <taxon>Pseudomonadati</taxon>
        <taxon>Pseudomonadota</taxon>
        <taxon>Betaproteobacteria</taxon>
        <taxon>Burkholderiales</taxon>
        <taxon>Alcaligenaceae</taxon>
        <taxon>Bordetella</taxon>
    </lineage>
</organism>
<comment type="subunit">
    <text evidence="2">Homotrimer.</text>
</comment>
<feature type="chain" id="PRO_5012107985" evidence="11">
    <location>
        <begin position="31"/>
        <end position="369"/>
    </location>
</feature>
<dbReference type="PANTHER" id="PTHR34501:SF9">
    <property type="entry name" value="MAJOR OUTER MEMBRANE PROTEIN P.IA"/>
    <property type="match status" value="1"/>
</dbReference>
<keyword evidence="3" id="KW-0813">Transport</keyword>
<protein>
    <submittedName>
        <fullName evidence="13">Porin</fullName>
    </submittedName>
</protein>
<evidence type="ECO:0000256" key="8">
    <source>
        <dbReference type="ARBA" id="ARBA00023114"/>
    </source>
</evidence>
<keyword evidence="4" id="KW-1134">Transmembrane beta strand</keyword>
<dbReference type="CDD" id="cd00342">
    <property type="entry name" value="gram_neg_porins"/>
    <property type="match status" value="1"/>
</dbReference>
<dbReference type="OrthoDB" id="5293374at2"/>
<dbReference type="GO" id="GO:0046930">
    <property type="term" value="C:pore complex"/>
    <property type="evidence" value="ECO:0007669"/>
    <property type="project" value="UniProtKB-KW"/>
</dbReference>
<sequence length="369" mass="39378">MQVSSHPPLSSCLRATLAAAALTASVAAHAQPGVTLYGRLNTALEYAWIHGGDDAHGGARMTNNRSVFGLRGVEDLGDGLSAIFQIESGIALNDGRGQIASRNTRVGLDSPYGTLFLGHWHTAYTEATMKLDPFYPTTAGYMALIGNGSAASTSNVSNTSSFDRRQQNSLQYRSAQWRGLSAGLSWGLPQEHMDTPRNPQLFSGAASYREGPVALALAYEQHRNYQAARTHDEAYKIGLSYAFPTTQVNLVYEQLRYRTGSGDLARKGYYLSVVQQVGSGSLTAAVGVAANGTGSVDAPIGMIASGAKTGAVQYTLGYEQPLSKRTSVYGYYSRIRNRANAAYDFAINDLGVTAGASPQTLALGLRHNF</sequence>
<reference evidence="13 14" key="1">
    <citation type="submission" date="2017-05" db="EMBL/GenBank/DDBJ databases">
        <title>Complete and WGS of Bordetella genogroups.</title>
        <authorList>
            <person name="Spilker T."/>
            <person name="LiPuma J."/>
        </authorList>
    </citation>
    <scope>NUCLEOTIDE SEQUENCE [LARGE SCALE GENOMIC DNA]</scope>
    <source>
        <strain evidence="13 14">AU17610</strain>
    </source>
</reference>
<dbReference type="RefSeq" id="WP_094826977.1">
    <property type="nucleotide sequence ID" value="NZ_NEVL01000003.1"/>
</dbReference>
<evidence type="ECO:0000256" key="1">
    <source>
        <dbReference type="ARBA" id="ARBA00004571"/>
    </source>
</evidence>
<keyword evidence="10" id="KW-0998">Cell outer membrane</keyword>
<dbReference type="PRINTS" id="PR00184">
    <property type="entry name" value="NEISSPPORIN"/>
</dbReference>
<dbReference type="InterPro" id="IPR050298">
    <property type="entry name" value="Gram-neg_bact_OMP"/>
</dbReference>
<comment type="subcellular location">
    <subcellularLocation>
        <location evidence="1">Cell outer membrane</location>
        <topology evidence="1">Multi-pass membrane protein</topology>
    </subcellularLocation>
</comment>
<dbReference type="GO" id="GO:0006811">
    <property type="term" value="P:monoatomic ion transport"/>
    <property type="evidence" value="ECO:0007669"/>
    <property type="project" value="UniProtKB-KW"/>
</dbReference>
<dbReference type="AlphaFoldDB" id="A0A261SFH4"/>